<evidence type="ECO:0000256" key="5">
    <source>
        <dbReference type="ARBA" id="ARBA00023136"/>
    </source>
</evidence>
<evidence type="ECO:0000256" key="1">
    <source>
        <dbReference type="ARBA" id="ARBA00004141"/>
    </source>
</evidence>
<reference evidence="7" key="1">
    <citation type="submission" date="2019-04" db="EMBL/GenBank/DDBJ databases">
        <title>Evolution of Biomass-Degrading Anaerobic Consortia Revealed by Metagenomics.</title>
        <authorList>
            <person name="Peng X."/>
        </authorList>
    </citation>
    <scope>NUCLEOTIDE SEQUENCE</scope>
    <source>
        <strain evidence="7">SIG66</strain>
    </source>
</reference>
<evidence type="ECO:0000256" key="3">
    <source>
        <dbReference type="ARBA" id="ARBA00022692"/>
    </source>
</evidence>
<comment type="caution">
    <text evidence="7">The sequence shown here is derived from an EMBL/GenBank/DDBJ whole genome shotgun (WGS) entry which is preliminary data.</text>
</comment>
<dbReference type="CDD" id="cd15904">
    <property type="entry name" value="TSPO_MBR"/>
    <property type="match status" value="1"/>
</dbReference>
<dbReference type="PANTHER" id="PTHR10057">
    <property type="entry name" value="PERIPHERAL-TYPE BENZODIAZEPINE RECEPTOR"/>
    <property type="match status" value="1"/>
</dbReference>
<feature type="transmembrane region" description="Helical" evidence="6">
    <location>
        <begin position="77"/>
        <end position="95"/>
    </location>
</feature>
<proteinExistence type="inferred from homology"/>
<dbReference type="AlphaFoldDB" id="A0A928HFF1"/>
<dbReference type="PIRSF" id="PIRSF005859">
    <property type="entry name" value="PBR"/>
    <property type="match status" value="1"/>
</dbReference>
<feature type="transmembrane region" description="Helical" evidence="6">
    <location>
        <begin position="45"/>
        <end position="65"/>
    </location>
</feature>
<name>A0A928HFF1_9BACT</name>
<dbReference type="EMBL" id="SUVG01000007">
    <property type="protein sequence ID" value="MBE6421708.1"/>
    <property type="molecule type" value="Genomic_DNA"/>
</dbReference>
<keyword evidence="4 6" id="KW-1133">Transmembrane helix</keyword>
<dbReference type="FunFam" id="1.20.1260.100:FF:000001">
    <property type="entry name" value="translocator protein 2"/>
    <property type="match status" value="1"/>
</dbReference>
<keyword evidence="5 6" id="KW-0472">Membrane</keyword>
<dbReference type="GO" id="GO:0016020">
    <property type="term" value="C:membrane"/>
    <property type="evidence" value="ECO:0007669"/>
    <property type="project" value="UniProtKB-SubCell"/>
</dbReference>
<dbReference type="PANTHER" id="PTHR10057:SF0">
    <property type="entry name" value="TRANSLOCATOR PROTEIN"/>
    <property type="match status" value="1"/>
</dbReference>
<dbReference type="GO" id="GO:0033013">
    <property type="term" value="P:tetrapyrrole metabolic process"/>
    <property type="evidence" value="ECO:0007669"/>
    <property type="project" value="UniProtKB-ARBA"/>
</dbReference>
<accession>A0A928HFF1</accession>
<dbReference type="Pfam" id="PF03073">
    <property type="entry name" value="TspO_MBR"/>
    <property type="match status" value="1"/>
</dbReference>
<comment type="similarity">
    <text evidence="2">Belongs to the TspO/BZRP family.</text>
</comment>
<comment type="subcellular location">
    <subcellularLocation>
        <location evidence="1">Membrane</location>
        <topology evidence="1">Multi-pass membrane protein</topology>
    </subcellularLocation>
</comment>
<feature type="transmembrane region" description="Helical" evidence="6">
    <location>
        <begin position="101"/>
        <end position="121"/>
    </location>
</feature>
<evidence type="ECO:0000313" key="7">
    <source>
        <dbReference type="EMBL" id="MBE6421708.1"/>
    </source>
</evidence>
<sequence length="154" mass="17341">MKFIKFIFWLALCQLAGLVGSEAVMENMDWYNQLTAPPFTPPNGIFGLVWAVLYVLIGIAAFLALKDFPKSTTKKPACLFLLQLALNACWTPIFFGEQNLGAAFILVAGMLAEGVWLLKAFYKQSRWAGNLMIPYMIWIAFATYLTGAFWLLNR</sequence>
<dbReference type="InterPro" id="IPR004307">
    <property type="entry name" value="TspO_MBR"/>
</dbReference>
<evidence type="ECO:0000256" key="6">
    <source>
        <dbReference type="SAM" id="Phobius"/>
    </source>
</evidence>
<evidence type="ECO:0000313" key="8">
    <source>
        <dbReference type="Proteomes" id="UP000725649"/>
    </source>
</evidence>
<evidence type="ECO:0000256" key="4">
    <source>
        <dbReference type="ARBA" id="ARBA00022989"/>
    </source>
</evidence>
<evidence type="ECO:0000256" key="2">
    <source>
        <dbReference type="ARBA" id="ARBA00007524"/>
    </source>
</evidence>
<protein>
    <submittedName>
        <fullName evidence="7">Tryptophan-rich sensory protein</fullName>
    </submittedName>
</protein>
<keyword evidence="3 6" id="KW-0812">Transmembrane</keyword>
<gene>
    <name evidence="7" type="ORF">E7027_06265</name>
</gene>
<dbReference type="Proteomes" id="UP000725649">
    <property type="component" value="Unassembled WGS sequence"/>
</dbReference>
<feature type="transmembrane region" description="Helical" evidence="6">
    <location>
        <begin position="133"/>
        <end position="152"/>
    </location>
</feature>
<organism evidence="7 8">
    <name type="scientific">Candidatus Avelusimicrobium gallicola</name>
    <dbReference type="NCBI Taxonomy" id="2562704"/>
    <lineage>
        <taxon>Bacteria</taxon>
        <taxon>Pseudomonadati</taxon>
        <taxon>Elusimicrobiota</taxon>
        <taxon>Elusimicrobia</taxon>
        <taxon>Elusimicrobiales</taxon>
        <taxon>Elusimicrobiaceae</taxon>
        <taxon>Candidatus Avelusimicrobium</taxon>
    </lineage>
</organism>
<dbReference type="InterPro" id="IPR038330">
    <property type="entry name" value="TspO/MBR-related_sf"/>
</dbReference>
<dbReference type="Gene3D" id="1.20.1260.100">
    <property type="entry name" value="TspO/MBR protein"/>
    <property type="match status" value="1"/>
</dbReference>